<name>J9GH67_9ZZZZ</name>
<gene>
    <name evidence="1" type="ORF">EVA_05090</name>
</gene>
<protein>
    <submittedName>
        <fullName evidence="1">Uncharacterized protein</fullName>
    </submittedName>
</protein>
<dbReference type="EMBL" id="AMCI01001055">
    <property type="protein sequence ID" value="EJX06802.1"/>
    <property type="molecule type" value="Genomic_DNA"/>
</dbReference>
<accession>J9GH67</accession>
<proteinExistence type="predicted"/>
<dbReference type="AlphaFoldDB" id="J9GH67"/>
<comment type="caution">
    <text evidence="1">The sequence shown here is derived from an EMBL/GenBank/DDBJ whole genome shotgun (WGS) entry which is preliminary data.</text>
</comment>
<sequence>MQGHSLLDTDFTDGDTQFFHQVQRISISTVGCTKARHGHTDNASAIALEAIESMNGNQQGERRIQASTDTNHYGTRLRMFDATSQSFTLHTEDFLATLIKQSGITGNERMGINLTGQNKGDIGHIGFQFDFLSRQHAFRKSRCGEGRIASSVSTQPLDIDFAINYLLLHGETLRFSNDIAILANEGTATKHQVLRTFTITTAGIHISCNQTSTLALYQTAHIIGLANQVVAGTQIENDVSTNQCQTVAGRHRRPKVLTDFYTKGAMRSRKK</sequence>
<organism evidence="1">
    <name type="scientific">gut metagenome</name>
    <dbReference type="NCBI Taxonomy" id="749906"/>
    <lineage>
        <taxon>unclassified sequences</taxon>
        <taxon>metagenomes</taxon>
        <taxon>organismal metagenomes</taxon>
    </lineage>
</organism>
<evidence type="ECO:0000313" key="1">
    <source>
        <dbReference type="EMBL" id="EJX06802.1"/>
    </source>
</evidence>
<reference evidence="1" key="1">
    <citation type="journal article" date="2012" name="PLoS ONE">
        <title>Gene sets for utilization of primary and secondary nutrition supplies in the distal gut of endangered iberian lynx.</title>
        <authorList>
            <person name="Alcaide M."/>
            <person name="Messina E."/>
            <person name="Richter M."/>
            <person name="Bargiela R."/>
            <person name="Peplies J."/>
            <person name="Huws S.A."/>
            <person name="Newbold C.J."/>
            <person name="Golyshin P.N."/>
            <person name="Simon M.A."/>
            <person name="Lopez G."/>
            <person name="Yakimov M.M."/>
            <person name="Ferrer M."/>
        </authorList>
    </citation>
    <scope>NUCLEOTIDE SEQUENCE</scope>
</reference>